<protein>
    <submittedName>
        <fullName evidence="5">Pathogen-associated molecular patterns-induced protein A70</fullName>
    </submittedName>
</protein>
<evidence type="ECO:0000313" key="5">
    <source>
        <dbReference type="RefSeq" id="XP_004498886.1"/>
    </source>
</evidence>
<dbReference type="PANTHER" id="PTHR33098">
    <property type="entry name" value="COTTON FIBER (DUF761)"/>
    <property type="match status" value="1"/>
</dbReference>
<reference evidence="5" key="2">
    <citation type="submission" date="2025-08" db="UniProtKB">
        <authorList>
            <consortium name="RefSeq"/>
        </authorList>
    </citation>
    <scope>IDENTIFICATION</scope>
    <source>
        <tissue evidence="5">Etiolated seedlings</tissue>
    </source>
</reference>
<dbReference type="Proteomes" id="UP000087171">
    <property type="component" value="Chromosome Ca4"/>
</dbReference>
<dbReference type="GeneID" id="101503735"/>
<dbReference type="PaxDb" id="3827-XP_004498886.1"/>
<organism evidence="4 5">
    <name type="scientific">Cicer arietinum</name>
    <name type="common">Chickpea</name>
    <name type="synonym">Garbanzo</name>
    <dbReference type="NCBI Taxonomy" id="3827"/>
    <lineage>
        <taxon>Eukaryota</taxon>
        <taxon>Viridiplantae</taxon>
        <taxon>Streptophyta</taxon>
        <taxon>Embryophyta</taxon>
        <taxon>Tracheophyta</taxon>
        <taxon>Spermatophyta</taxon>
        <taxon>Magnoliopsida</taxon>
        <taxon>eudicotyledons</taxon>
        <taxon>Gunneridae</taxon>
        <taxon>Pentapetalae</taxon>
        <taxon>rosids</taxon>
        <taxon>fabids</taxon>
        <taxon>Fabales</taxon>
        <taxon>Fabaceae</taxon>
        <taxon>Papilionoideae</taxon>
        <taxon>50 kb inversion clade</taxon>
        <taxon>NPAAA clade</taxon>
        <taxon>Hologalegina</taxon>
        <taxon>IRL clade</taxon>
        <taxon>Cicereae</taxon>
        <taxon>Cicer</taxon>
    </lineage>
</organism>
<keyword evidence="2" id="KW-1133">Transmembrane helix</keyword>
<evidence type="ECO:0000259" key="3">
    <source>
        <dbReference type="Pfam" id="PF14364"/>
    </source>
</evidence>
<feature type="compositionally biased region" description="Acidic residues" evidence="1">
    <location>
        <begin position="174"/>
        <end position="183"/>
    </location>
</feature>
<evidence type="ECO:0000256" key="1">
    <source>
        <dbReference type="SAM" id="MobiDB-lite"/>
    </source>
</evidence>
<keyword evidence="4" id="KW-1185">Reference proteome</keyword>
<keyword evidence="2" id="KW-0472">Membrane</keyword>
<dbReference type="Pfam" id="PF14364">
    <property type="entry name" value="DUF4408"/>
    <property type="match status" value="1"/>
</dbReference>
<dbReference type="Pfam" id="PF05553">
    <property type="entry name" value="DUF761"/>
    <property type="match status" value="1"/>
</dbReference>
<gene>
    <name evidence="5" type="primary">LOC101503735</name>
</gene>
<evidence type="ECO:0000313" key="4">
    <source>
        <dbReference type="Proteomes" id="UP000087171"/>
    </source>
</evidence>
<name>A0A1S2Y4Z0_CICAR</name>
<proteinExistence type="predicted"/>
<sequence>MLEESLSPSPTFWAALYSWFTPTVFFLLLQLVIATIYITSTIANATHKHQQPHQQDLHQAQNFPQPHHHQQLFRSPSVLQRLKSIDFYSYPYRSQQEPLTQQLQTYENETPQLVRSPSVLQRLKSINLLNFQFPIHQPFTSKLTPDDNNNDNNVFTHEKRHVAVKEKHQKQQEEDNEEEEDDDVLGHIRDNLGGNEEDNISLDEVYMKLQGQGGNFARTHSDTKPDSGEVPVKLSRKMKKSASNKSAFSHFKEEDIVESLRPATVKEMKVAAMDEDELVDAKADDFINKFKHQLKLQRIDSIMRYKDTINKGTSK</sequence>
<feature type="transmembrane region" description="Helical" evidence="2">
    <location>
        <begin position="12"/>
        <end position="38"/>
    </location>
</feature>
<dbReference type="InterPro" id="IPR025520">
    <property type="entry name" value="DUF4408"/>
</dbReference>
<dbReference type="KEGG" id="cam:101503735"/>
<feature type="compositionally biased region" description="Basic and acidic residues" evidence="1">
    <location>
        <begin position="162"/>
        <end position="173"/>
    </location>
</feature>
<dbReference type="OrthoDB" id="1931904at2759"/>
<feature type="domain" description="DUF4408" evidence="3">
    <location>
        <begin position="10"/>
        <end position="40"/>
    </location>
</feature>
<dbReference type="RefSeq" id="XP_004498886.1">
    <property type="nucleotide sequence ID" value="XM_004498829.3"/>
</dbReference>
<evidence type="ECO:0000256" key="2">
    <source>
        <dbReference type="SAM" id="Phobius"/>
    </source>
</evidence>
<reference evidence="4" key="1">
    <citation type="journal article" date="2013" name="Nat. Biotechnol.">
        <title>Draft genome sequence of chickpea (Cicer arietinum) provides a resource for trait improvement.</title>
        <authorList>
            <person name="Varshney R.K."/>
            <person name="Song C."/>
            <person name="Saxena R.K."/>
            <person name="Azam S."/>
            <person name="Yu S."/>
            <person name="Sharpe A.G."/>
            <person name="Cannon S."/>
            <person name="Baek J."/>
            <person name="Rosen B.D."/>
            <person name="Tar'an B."/>
            <person name="Millan T."/>
            <person name="Zhang X."/>
            <person name="Ramsay L.D."/>
            <person name="Iwata A."/>
            <person name="Wang Y."/>
            <person name="Nelson W."/>
            <person name="Farmer A.D."/>
            <person name="Gaur P.M."/>
            <person name="Soderlund C."/>
            <person name="Penmetsa R.V."/>
            <person name="Xu C."/>
            <person name="Bharti A.K."/>
            <person name="He W."/>
            <person name="Winter P."/>
            <person name="Zhao S."/>
            <person name="Hane J.K."/>
            <person name="Carrasquilla-Garcia N."/>
            <person name="Condie J.A."/>
            <person name="Upadhyaya H.D."/>
            <person name="Luo M.C."/>
            <person name="Thudi M."/>
            <person name="Gowda C.L."/>
            <person name="Singh N.P."/>
            <person name="Lichtenzveig J."/>
            <person name="Gali K.K."/>
            <person name="Rubio J."/>
            <person name="Nadarajan N."/>
            <person name="Dolezel J."/>
            <person name="Bansal K.C."/>
            <person name="Xu X."/>
            <person name="Edwards D."/>
            <person name="Zhang G."/>
            <person name="Kahl G."/>
            <person name="Gil J."/>
            <person name="Singh K.B."/>
            <person name="Datta S.K."/>
            <person name="Jackson S.A."/>
            <person name="Wang J."/>
            <person name="Cook D.R."/>
        </authorList>
    </citation>
    <scope>NUCLEOTIDE SEQUENCE [LARGE SCALE GENOMIC DNA]</scope>
    <source>
        <strain evidence="4">cv. CDC Frontier</strain>
    </source>
</reference>
<keyword evidence="2" id="KW-0812">Transmembrane</keyword>
<feature type="region of interest" description="Disordered" evidence="1">
    <location>
        <begin position="162"/>
        <end position="183"/>
    </location>
</feature>
<accession>A0A1S2Y4Z0</accession>
<dbReference type="InterPro" id="IPR008480">
    <property type="entry name" value="DUF761_pln"/>
</dbReference>
<dbReference type="AlphaFoldDB" id="A0A1S2Y4Z0"/>
<dbReference type="STRING" id="3827.A0A1S2Y4Z0"/>
<dbReference type="PANTHER" id="PTHR33098:SF53">
    <property type="entry name" value="OS05G0540900 PROTEIN"/>
    <property type="match status" value="1"/>
</dbReference>
<dbReference type="eggNOG" id="ENOG502RYM2">
    <property type="taxonomic scope" value="Eukaryota"/>
</dbReference>